<sequence length="352" mass="37841">MSTPAIASASQGRHVFDVSLRPTLGSTFQPTGFPDLGAATFERTVRAGDHVRKQPCLLVESVQSMANRLEETTWDASTQLPVAAVGGLPYIEIVNASGTFLSSSRLEAHRIFSAYVRDSTWDGNPGDQVLLDKLGILPETPLDYRRMAQAILAVDPLSLLHGVFFAGKTGRDGKRAAWPAQPRFTRAVSAVIEAHDVTEVASGGRKSELVRHSLGDDVASTGGTAEGYGSIPFHRTEFTAADITASFVVDLDLLRSYGLPAPATDLLETLALWEIRSLLNGGLRLRTACDLELVDDTTITDRRTHTPLPDLPDLTEQLTTHITAAAAYLGDGKAITVQWTPKPGKAKSNKAD</sequence>
<dbReference type="NCBIfam" id="TIGR02570">
    <property type="entry name" value="cas7_GSU0053"/>
    <property type="match status" value="1"/>
</dbReference>
<dbReference type="Proteomes" id="UP001197247">
    <property type="component" value="Unassembled WGS sequence"/>
</dbReference>
<dbReference type="RefSeq" id="WP_214160763.1">
    <property type="nucleotide sequence ID" value="NZ_JAHBAY010000025.1"/>
</dbReference>
<protein>
    <submittedName>
        <fullName evidence="1">Type I-U CRISPR-associated protein Cas7</fullName>
    </submittedName>
</protein>
<gene>
    <name evidence="1" type="primary">cas7u</name>
    <name evidence="1" type="ORF">KIH74_35090</name>
</gene>
<dbReference type="InterPro" id="IPR013403">
    <property type="entry name" value="CRISPR-assoc_prot_Csb1/Cas7u"/>
</dbReference>
<name>A0ABS5TTU2_9ACTN</name>
<proteinExistence type="predicted"/>
<evidence type="ECO:0000313" key="1">
    <source>
        <dbReference type="EMBL" id="MBT0774223.1"/>
    </source>
</evidence>
<accession>A0ABS5TTU2</accession>
<dbReference type="Pfam" id="PF09617">
    <property type="entry name" value="Cas_GSU0053"/>
    <property type="match status" value="1"/>
</dbReference>
<keyword evidence="2" id="KW-1185">Reference proteome</keyword>
<reference evidence="1 2" key="1">
    <citation type="submission" date="2021-05" db="EMBL/GenBank/DDBJ databases">
        <title>Kineosporia and Streptomyces sp. nov. two new marine actinobacteria isolated from Coral.</title>
        <authorList>
            <person name="Buangrab K."/>
            <person name="Sutthacheep M."/>
            <person name="Yeemin T."/>
            <person name="Harunari E."/>
            <person name="Igarashi Y."/>
            <person name="Kanchanasin P."/>
            <person name="Tanasupawat S."/>
            <person name="Phongsopitanun W."/>
        </authorList>
    </citation>
    <scope>NUCLEOTIDE SEQUENCE [LARGE SCALE GENOMIC DNA]</scope>
    <source>
        <strain evidence="1 2">J2-2</strain>
    </source>
</reference>
<organism evidence="1 2">
    <name type="scientific">Kineosporia corallincola</name>
    <dbReference type="NCBI Taxonomy" id="2835133"/>
    <lineage>
        <taxon>Bacteria</taxon>
        <taxon>Bacillati</taxon>
        <taxon>Actinomycetota</taxon>
        <taxon>Actinomycetes</taxon>
        <taxon>Kineosporiales</taxon>
        <taxon>Kineosporiaceae</taxon>
        <taxon>Kineosporia</taxon>
    </lineage>
</organism>
<dbReference type="EMBL" id="JAHBAY010000025">
    <property type="protein sequence ID" value="MBT0774223.1"/>
    <property type="molecule type" value="Genomic_DNA"/>
</dbReference>
<evidence type="ECO:0000313" key="2">
    <source>
        <dbReference type="Proteomes" id="UP001197247"/>
    </source>
</evidence>
<comment type="caution">
    <text evidence="1">The sequence shown here is derived from an EMBL/GenBank/DDBJ whole genome shotgun (WGS) entry which is preliminary data.</text>
</comment>